<protein>
    <recommendedName>
        <fullName evidence="9">Flippase-like domain-containing protein</fullName>
    </recommendedName>
</protein>
<dbReference type="GeneID" id="10492596"/>
<dbReference type="KEGG" id="mcn:Mcup_0402"/>
<gene>
    <name evidence="7" type="ordered locus">Mcup_0402</name>
</gene>
<evidence type="ECO:0000313" key="7">
    <source>
        <dbReference type="EMBL" id="AEB94510.1"/>
    </source>
</evidence>
<keyword evidence="3 6" id="KW-0812">Transmembrane</keyword>
<evidence type="ECO:0000256" key="4">
    <source>
        <dbReference type="ARBA" id="ARBA00022989"/>
    </source>
</evidence>
<dbReference type="HOGENOM" id="CLU_898978_0_0_2"/>
<feature type="transmembrane region" description="Helical" evidence="6">
    <location>
        <begin position="37"/>
        <end position="55"/>
    </location>
</feature>
<evidence type="ECO:0008006" key="9">
    <source>
        <dbReference type="Google" id="ProtNLM"/>
    </source>
</evidence>
<evidence type="ECO:0000256" key="5">
    <source>
        <dbReference type="ARBA" id="ARBA00023136"/>
    </source>
</evidence>
<dbReference type="RefSeq" id="WP_013737008.1">
    <property type="nucleotide sequence ID" value="NC_015435.1"/>
</dbReference>
<reference evidence="7 8" key="1">
    <citation type="journal article" date="2011" name="J. Bacteriol.">
        <title>Complete genome sequence of Metallosphaera cuprina, a metal sulfide-oxidizing archaeon from a hot spring.</title>
        <authorList>
            <person name="Liu L.J."/>
            <person name="You X.Y."/>
            <person name="Zheng H."/>
            <person name="Wang S."/>
            <person name="Jiang C.Y."/>
            <person name="Liu S.J."/>
        </authorList>
    </citation>
    <scope>NUCLEOTIDE SEQUENCE [LARGE SCALE GENOMIC DNA]</scope>
    <source>
        <strain evidence="7 8">Ar-4</strain>
    </source>
</reference>
<feature type="transmembrane region" description="Helical" evidence="6">
    <location>
        <begin position="114"/>
        <end position="131"/>
    </location>
</feature>
<dbReference type="eggNOG" id="arCOG05903">
    <property type="taxonomic scope" value="Archaea"/>
</dbReference>
<organism evidence="7 8">
    <name type="scientific">Metallosphaera cuprina (strain Ar-4)</name>
    <dbReference type="NCBI Taxonomy" id="1006006"/>
    <lineage>
        <taxon>Archaea</taxon>
        <taxon>Thermoproteota</taxon>
        <taxon>Thermoprotei</taxon>
        <taxon>Sulfolobales</taxon>
        <taxon>Sulfolobaceae</taxon>
        <taxon>Metallosphaera</taxon>
    </lineage>
</organism>
<sequence>MEKKLLIGTLIPPIVIVLYSLYFHLNFVSVMRNIDPKLLILFISTYLAQIAVLALRDSRIAQVSYFTAFKARLLGNSVGLVIPGWAGQDLARASVYSRYNRDIVKSFALSLNEAMYDVVIGSLLFLALVGIKASPIDLIYILTALGNVVGWTLGTGYVIFTSRRVIRAEEKLVNFLKLKNYYFLLQKGKEKVREATTWESIFINSALTVLGYLIQSVAFYYVVPSFAFDVLINMTYFAASLIPVPASSGFAELGLSIYFHPNLVVAIRILELINYSLGFIFIREISLNHLKSQFNEIRSYGKLSERPGT</sequence>
<keyword evidence="4 6" id="KW-1133">Transmembrane helix</keyword>
<evidence type="ECO:0000256" key="2">
    <source>
        <dbReference type="ARBA" id="ARBA00022475"/>
    </source>
</evidence>
<evidence type="ECO:0000256" key="3">
    <source>
        <dbReference type="ARBA" id="ARBA00022692"/>
    </source>
</evidence>
<name>F4FZT1_METCR</name>
<evidence type="ECO:0000256" key="1">
    <source>
        <dbReference type="ARBA" id="ARBA00004651"/>
    </source>
</evidence>
<feature type="transmembrane region" description="Helical" evidence="6">
    <location>
        <begin position="6"/>
        <end position="25"/>
    </location>
</feature>
<dbReference type="AlphaFoldDB" id="F4FZT1"/>
<comment type="subcellular location">
    <subcellularLocation>
        <location evidence="1">Cell membrane</location>
        <topology evidence="1">Multi-pass membrane protein</topology>
    </subcellularLocation>
</comment>
<accession>F4FZT1</accession>
<dbReference type="InterPro" id="IPR022791">
    <property type="entry name" value="L-PG_synthase/AglD"/>
</dbReference>
<dbReference type="Pfam" id="PF03706">
    <property type="entry name" value="LPG_synthase_TM"/>
    <property type="match status" value="1"/>
</dbReference>
<keyword evidence="5 6" id="KW-0472">Membrane</keyword>
<feature type="transmembrane region" description="Helical" evidence="6">
    <location>
        <begin position="201"/>
        <end position="223"/>
    </location>
</feature>
<feature type="transmembrane region" description="Helical" evidence="6">
    <location>
        <begin position="230"/>
        <end position="251"/>
    </location>
</feature>
<keyword evidence="2" id="KW-1003">Cell membrane</keyword>
<keyword evidence="8" id="KW-1185">Reference proteome</keyword>
<evidence type="ECO:0000313" key="8">
    <source>
        <dbReference type="Proteomes" id="UP000007812"/>
    </source>
</evidence>
<dbReference type="OrthoDB" id="42823at2157"/>
<dbReference type="PATRIC" id="fig|1006006.8.peg.404"/>
<dbReference type="EMBL" id="CP002656">
    <property type="protein sequence ID" value="AEB94510.1"/>
    <property type="molecule type" value="Genomic_DNA"/>
</dbReference>
<proteinExistence type="predicted"/>
<feature type="transmembrane region" description="Helical" evidence="6">
    <location>
        <begin position="138"/>
        <end position="160"/>
    </location>
</feature>
<evidence type="ECO:0000256" key="6">
    <source>
        <dbReference type="SAM" id="Phobius"/>
    </source>
</evidence>
<dbReference type="Proteomes" id="UP000007812">
    <property type="component" value="Chromosome"/>
</dbReference>
<dbReference type="STRING" id="1006006.Mcup_0402"/>